<dbReference type="KEGG" id="nae:BHE16_00900"/>
<dbReference type="NCBIfam" id="NF001377">
    <property type="entry name" value="PRK00278.2-4"/>
    <property type="match status" value="1"/>
</dbReference>
<dbReference type="NCBIfam" id="NF001369">
    <property type="entry name" value="PRK00278.1-1"/>
    <property type="match status" value="1"/>
</dbReference>
<dbReference type="InterPro" id="IPR001468">
    <property type="entry name" value="Indole-3-GlycerolPSynthase_CS"/>
</dbReference>
<dbReference type="AlphaFoldDB" id="A0A1L2ZKU1"/>
<proteinExistence type="inferred from homology"/>
<keyword evidence="6 9" id="KW-0822">Tryptophan biosynthesis</keyword>
<evidence type="ECO:0000259" key="10">
    <source>
        <dbReference type="Pfam" id="PF00218"/>
    </source>
</evidence>
<organism evidence="11 12">
    <name type="scientific">Neomicrococcus aestuarii</name>
    <dbReference type="NCBI Taxonomy" id="556325"/>
    <lineage>
        <taxon>Bacteria</taxon>
        <taxon>Bacillati</taxon>
        <taxon>Actinomycetota</taxon>
        <taxon>Actinomycetes</taxon>
        <taxon>Micrococcales</taxon>
        <taxon>Micrococcaceae</taxon>
        <taxon>Neomicrococcus</taxon>
    </lineage>
</organism>
<evidence type="ECO:0000256" key="9">
    <source>
        <dbReference type="HAMAP-Rule" id="MF_00134"/>
    </source>
</evidence>
<keyword evidence="7 9" id="KW-0057">Aromatic amino acid biosynthesis</keyword>
<evidence type="ECO:0000256" key="5">
    <source>
        <dbReference type="ARBA" id="ARBA00022793"/>
    </source>
</evidence>
<comment type="catalytic activity">
    <reaction evidence="1 9">
        <text>1-(2-carboxyphenylamino)-1-deoxy-D-ribulose 5-phosphate + H(+) = (1S,2R)-1-C-(indol-3-yl)glycerol 3-phosphate + CO2 + H2O</text>
        <dbReference type="Rhea" id="RHEA:23476"/>
        <dbReference type="ChEBI" id="CHEBI:15377"/>
        <dbReference type="ChEBI" id="CHEBI:15378"/>
        <dbReference type="ChEBI" id="CHEBI:16526"/>
        <dbReference type="ChEBI" id="CHEBI:58613"/>
        <dbReference type="ChEBI" id="CHEBI:58866"/>
        <dbReference type="EC" id="4.1.1.48"/>
    </reaction>
</comment>
<keyword evidence="4 9" id="KW-0028">Amino-acid biosynthesis</keyword>
<evidence type="ECO:0000256" key="8">
    <source>
        <dbReference type="ARBA" id="ARBA00023239"/>
    </source>
</evidence>
<dbReference type="HAMAP" id="MF_00134_B">
    <property type="entry name" value="IGPS_B"/>
    <property type="match status" value="1"/>
</dbReference>
<dbReference type="InterPro" id="IPR045186">
    <property type="entry name" value="Indole-3-glycerol_P_synth"/>
</dbReference>
<dbReference type="InterPro" id="IPR011060">
    <property type="entry name" value="RibuloseP-bd_barrel"/>
</dbReference>
<accession>A0A1L2ZKU1</accession>
<dbReference type="OrthoDB" id="9804217at2"/>
<dbReference type="InterPro" id="IPR013785">
    <property type="entry name" value="Aldolase_TIM"/>
</dbReference>
<dbReference type="Pfam" id="PF00218">
    <property type="entry name" value="IGPS"/>
    <property type="match status" value="1"/>
</dbReference>
<dbReference type="STRING" id="556325.BHE16_00900"/>
<evidence type="ECO:0000313" key="12">
    <source>
        <dbReference type="Proteomes" id="UP000183530"/>
    </source>
</evidence>
<evidence type="ECO:0000256" key="1">
    <source>
        <dbReference type="ARBA" id="ARBA00001633"/>
    </source>
</evidence>
<evidence type="ECO:0000256" key="6">
    <source>
        <dbReference type="ARBA" id="ARBA00022822"/>
    </source>
</evidence>
<evidence type="ECO:0000256" key="4">
    <source>
        <dbReference type="ARBA" id="ARBA00022605"/>
    </source>
</evidence>
<keyword evidence="12" id="KW-1185">Reference proteome</keyword>
<dbReference type="EMBL" id="CP018135">
    <property type="protein sequence ID" value="APF39817.1"/>
    <property type="molecule type" value="Genomic_DNA"/>
</dbReference>
<dbReference type="FunFam" id="3.20.20.70:FF:000024">
    <property type="entry name" value="Indole-3-glycerol phosphate synthase"/>
    <property type="match status" value="1"/>
</dbReference>
<name>A0A1L2ZKU1_9MICC</name>
<dbReference type="UniPathway" id="UPA00035">
    <property type="reaction ID" value="UER00043"/>
</dbReference>
<dbReference type="EC" id="4.1.1.48" evidence="9"/>
<dbReference type="RefSeq" id="WP_071893292.1">
    <property type="nucleotide sequence ID" value="NZ_CP018135.1"/>
</dbReference>
<keyword evidence="8 9" id="KW-0456">Lyase</keyword>
<dbReference type="PANTHER" id="PTHR22854">
    <property type="entry name" value="TRYPTOPHAN BIOSYNTHESIS PROTEIN"/>
    <property type="match status" value="1"/>
</dbReference>
<gene>
    <name evidence="9" type="primary">trpC</name>
    <name evidence="11" type="ORF">BHE16_00900</name>
</gene>
<dbReference type="GO" id="GO:0000162">
    <property type="term" value="P:L-tryptophan biosynthetic process"/>
    <property type="evidence" value="ECO:0007669"/>
    <property type="project" value="UniProtKB-UniRule"/>
</dbReference>
<protein>
    <recommendedName>
        <fullName evidence="9">Indole-3-glycerol phosphate synthase</fullName>
        <shortName evidence="9">IGPS</shortName>
        <ecNumber evidence="9">4.1.1.48</ecNumber>
    </recommendedName>
</protein>
<evidence type="ECO:0000256" key="7">
    <source>
        <dbReference type="ARBA" id="ARBA00023141"/>
    </source>
</evidence>
<dbReference type="SUPFAM" id="SSF51366">
    <property type="entry name" value="Ribulose-phoshate binding barrel"/>
    <property type="match status" value="1"/>
</dbReference>
<evidence type="ECO:0000256" key="2">
    <source>
        <dbReference type="ARBA" id="ARBA00004696"/>
    </source>
</evidence>
<feature type="domain" description="Indole-3-glycerol phosphate synthase" evidence="10">
    <location>
        <begin position="4"/>
        <end position="262"/>
    </location>
</feature>
<dbReference type="InterPro" id="IPR013798">
    <property type="entry name" value="Indole-3-glycerol_P_synth_dom"/>
</dbReference>
<dbReference type="GO" id="GO:0004640">
    <property type="term" value="F:phosphoribosylanthranilate isomerase activity"/>
    <property type="evidence" value="ECO:0007669"/>
    <property type="project" value="TreeGrafter"/>
</dbReference>
<comment type="pathway">
    <text evidence="2 9">Amino-acid biosynthesis; L-tryptophan biosynthesis; L-tryptophan from chorismate: step 4/5.</text>
</comment>
<comment type="similarity">
    <text evidence="3 9">Belongs to the TrpC family.</text>
</comment>
<dbReference type="PROSITE" id="PS00614">
    <property type="entry name" value="IGPS"/>
    <property type="match status" value="1"/>
</dbReference>
<keyword evidence="5 9" id="KW-0210">Decarboxylase</keyword>
<dbReference type="Gene3D" id="3.20.20.70">
    <property type="entry name" value="Aldolase class I"/>
    <property type="match status" value="1"/>
</dbReference>
<dbReference type="Proteomes" id="UP000183530">
    <property type="component" value="Chromosome"/>
</dbReference>
<reference evidence="11 12" key="1">
    <citation type="submission" date="2016-11" db="EMBL/GenBank/DDBJ databases">
        <title>Genome sequencing of Zhihengliuella aestuarii B18 antagonistic to Plasmodiophora brassicae.</title>
        <authorList>
            <person name="Luo Y."/>
        </authorList>
    </citation>
    <scope>NUCLEOTIDE SEQUENCE [LARGE SCALE GENOMIC DNA]</scope>
    <source>
        <strain evidence="11 12">B18</strain>
    </source>
</reference>
<evidence type="ECO:0000256" key="3">
    <source>
        <dbReference type="ARBA" id="ARBA00008737"/>
    </source>
</evidence>
<evidence type="ECO:0000313" key="11">
    <source>
        <dbReference type="EMBL" id="APF39817.1"/>
    </source>
</evidence>
<dbReference type="GO" id="GO:0004425">
    <property type="term" value="F:indole-3-glycerol-phosphate synthase activity"/>
    <property type="evidence" value="ECO:0007669"/>
    <property type="project" value="UniProtKB-UniRule"/>
</dbReference>
<dbReference type="CDD" id="cd00331">
    <property type="entry name" value="IGPS"/>
    <property type="match status" value="1"/>
</dbReference>
<dbReference type="PANTHER" id="PTHR22854:SF2">
    <property type="entry name" value="INDOLE-3-GLYCEROL-PHOSPHATE SYNTHASE"/>
    <property type="match status" value="1"/>
</dbReference>
<sequence>MTVLQSIIDGVREDLEGRRLTVDEREIIELASAATPALDAFASLGGREAGEDRDQSVHIISEVKRKSPSKGALAEIPEPAALASMYEAGGASVISVLTEERRFGGSLADLDAVRAAVSVPVLRKDFMVEPYQFFEARAHGADLVLLIVAALDDAKLAEFLALTHQLGMNALVETHTPEEIQRAAAVGAKIIGVNTRNLKTLDVDITTFGALKDLIPSDRVIVAESGVQELADVQLYGSQGADAILVGEALVKSGDPAATVRAYREAATAARAGK</sequence>